<gene>
    <name evidence="1" type="ORF">BRAA01T00830Z</name>
</gene>
<protein>
    <submittedName>
        <fullName evidence="1">Uncharacterized protein</fullName>
    </submittedName>
</protein>
<organism evidence="1">
    <name type="scientific">Brassica campestris</name>
    <name type="common">Field mustard</name>
    <dbReference type="NCBI Taxonomy" id="3711"/>
    <lineage>
        <taxon>Eukaryota</taxon>
        <taxon>Viridiplantae</taxon>
        <taxon>Streptophyta</taxon>
        <taxon>Embryophyta</taxon>
        <taxon>Tracheophyta</taxon>
        <taxon>Spermatophyta</taxon>
        <taxon>Magnoliopsida</taxon>
        <taxon>eudicotyledons</taxon>
        <taxon>Gunneridae</taxon>
        <taxon>Pentapetalae</taxon>
        <taxon>rosids</taxon>
        <taxon>malvids</taxon>
        <taxon>Brassicales</taxon>
        <taxon>Brassicaceae</taxon>
        <taxon>Brassiceae</taxon>
        <taxon>Brassica</taxon>
    </lineage>
</organism>
<reference evidence="1" key="1">
    <citation type="submission" date="2018-11" db="EMBL/GenBank/DDBJ databases">
        <authorList>
            <consortium name="Genoscope - CEA"/>
            <person name="William W."/>
        </authorList>
    </citation>
    <scope>NUCLEOTIDE SEQUENCE</scope>
</reference>
<sequence length="46" mass="4988">MTTVLAMESMVTRSNQRTVLSQLTTVGALRLALLSSEKAVTPWTPP</sequence>
<name>A0A3P5ZQN7_BRACM</name>
<dbReference type="EMBL" id="LR031571">
    <property type="protein sequence ID" value="VDC74328.1"/>
    <property type="molecule type" value="Genomic_DNA"/>
</dbReference>
<proteinExistence type="predicted"/>
<accession>A0A3P5ZQN7</accession>
<evidence type="ECO:0000313" key="1">
    <source>
        <dbReference type="EMBL" id="VDC74328.1"/>
    </source>
</evidence>
<dbReference type="AlphaFoldDB" id="A0A3P5ZQN7"/>